<gene>
    <name evidence="2" type="ORF">CC78DRAFT_613753</name>
</gene>
<keyword evidence="1" id="KW-0732">Signal</keyword>
<sequence>MRLLVTALFTLLPSLIIAAPAPLLEERAGFGVCLSVCGFEPLKCGEGAFAVQDGVCWTCCTK</sequence>
<comment type="caution">
    <text evidence="2">The sequence shown here is derived from an EMBL/GenBank/DDBJ whole genome shotgun (WGS) entry which is preliminary data.</text>
</comment>
<evidence type="ECO:0000313" key="3">
    <source>
        <dbReference type="Proteomes" id="UP000800093"/>
    </source>
</evidence>
<feature type="chain" id="PRO_5040441081" evidence="1">
    <location>
        <begin position="19"/>
        <end position="62"/>
    </location>
</feature>
<name>A0A9P4KHW0_9PLEO</name>
<organism evidence="2 3">
    <name type="scientific">Lojkania enalia</name>
    <dbReference type="NCBI Taxonomy" id="147567"/>
    <lineage>
        <taxon>Eukaryota</taxon>
        <taxon>Fungi</taxon>
        <taxon>Dikarya</taxon>
        <taxon>Ascomycota</taxon>
        <taxon>Pezizomycotina</taxon>
        <taxon>Dothideomycetes</taxon>
        <taxon>Pleosporomycetidae</taxon>
        <taxon>Pleosporales</taxon>
        <taxon>Pleosporales incertae sedis</taxon>
        <taxon>Lojkania</taxon>
    </lineage>
</organism>
<protein>
    <submittedName>
        <fullName evidence="2">Uncharacterized protein</fullName>
    </submittedName>
</protein>
<dbReference type="Proteomes" id="UP000800093">
    <property type="component" value="Unassembled WGS sequence"/>
</dbReference>
<feature type="signal peptide" evidence="1">
    <location>
        <begin position="1"/>
        <end position="18"/>
    </location>
</feature>
<dbReference type="AlphaFoldDB" id="A0A9P4KHW0"/>
<dbReference type="EMBL" id="ML986588">
    <property type="protein sequence ID" value="KAF2268068.1"/>
    <property type="molecule type" value="Genomic_DNA"/>
</dbReference>
<keyword evidence="3" id="KW-1185">Reference proteome</keyword>
<reference evidence="3" key="1">
    <citation type="journal article" date="2020" name="Stud. Mycol.">
        <title>101 Dothideomycetes genomes: A test case for predicting lifestyles and emergence of pathogens.</title>
        <authorList>
            <person name="Haridas S."/>
            <person name="Albert R."/>
            <person name="Binder M."/>
            <person name="Bloem J."/>
            <person name="LaButti K."/>
            <person name="Salamov A."/>
            <person name="Andreopoulos B."/>
            <person name="Baker S."/>
            <person name="Barry K."/>
            <person name="Bills G."/>
            <person name="Bluhm B."/>
            <person name="Cannon C."/>
            <person name="Castanera R."/>
            <person name="Culley D."/>
            <person name="Daum C."/>
            <person name="Ezra D."/>
            <person name="Gonzalez J."/>
            <person name="Henrissat B."/>
            <person name="Kuo A."/>
            <person name="Liang C."/>
            <person name="Lipzen A."/>
            <person name="Lutzoni F."/>
            <person name="Magnuson J."/>
            <person name="Mondo S."/>
            <person name="Nolan M."/>
            <person name="Ohm R."/>
            <person name="Pangilinan J."/>
            <person name="Park H.-J."/>
            <person name="Ramirez L."/>
            <person name="Alfaro M."/>
            <person name="Sun H."/>
            <person name="Tritt A."/>
            <person name="Yoshinaga Y."/>
            <person name="Zwiers L.-H."/>
            <person name="Turgeon B."/>
            <person name="Goodwin S."/>
            <person name="Spatafora J."/>
            <person name="Crous P."/>
            <person name="Grigoriev I."/>
        </authorList>
    </citation>
    <scope>NUCLEOTIDE SEQUENCE [LARGE SCALE GENOMIC DNA]</scope>
    <source>
        <strain evidence="3">CBS 304.66</strain>
    </source>
</reference>
<accession>A0A9P4KHW0</accession>
<evidence type="ECO:0000256" key="1">
    <source>
        <dbReference type="SAM" id="SignalP"/>
    </source>
</evidence>
<proteinExistence type="predicted"/>
<evidence type="ECO:0000313" key="2">
    <source>
        <dbReference type="EMBL" id="KAF2268068.1"/>
    </source>
</evidence>